<accession>A0ABR3RWX4</accession>
<evidence type="ECO:0000256" key="1">
    <source>
        <dbReference type="SAM" id="MobiDB-lite"/>
    </source>
</evidence>
<keyword evidence="4" id="KW-1185">Reference proteome</keyword>
<gene>
    <name evidence="3" type="ORF">SLS60_003508</name>
</gene>
<dbReference type="CDD" id="cd20273">
    <property type="entry name" value="Complex1_LYR_unchar"/>
    <property type="match status" value="1"/>
</dbReference>
<evidence type="ECO:0000313" key="3">
    <source>
        <dbReference type="EMBL" id="KAL1608564.1"/>
    </source>
</evidence>
<dbReference type="EMBL" id="JAKJXO020000003">
    <property type="protein sequence ID" value="KAL1608564.1"/>
    <property type="molecule type" value="Genomic_DNA"/>
</dbReference>
<dbReference type="InterPro" id="IPR046896">
    <property type="entry name" value="Cup1-like_N"/>
</dbReference>
<name>A0ABR3RWX4_9PLEO</name>
<feature type="domain" description="LYR motif-containing protein Cup1-like N-terminal" evidence="2">
    <location>
        <begin position="18"/>
        <end position="126"/>
    </location>
</feature>
<dbReference type="Proteomes" id="UP001521785">
    <property type="component" value="Unassembled WGS sequence"/>
</dbReference>
<protein>
    <recommendedName>
        <fullName evidence="2">LYR motif-containing protein Cup1-like N-terminal domain-containing protein</fullName>
    </recommendedName>
</protein>
<sequence>MRAPLPQQTVSNLKSVHLLRALLREASYLPDANARHYFRRYIVNRFRAYQPAQNASPSLHAQAVEKKRQGFGKRRDVSIIQDRTREMQYKAKKGLNYLRRANNGEYLCLQKILYCTYGRVGERKYALSEVLLRPDDPTTVEEPSPLQKLYYSNERFLSFFDAPRKASPTHYNIQISDRYRRLKTAIKAQVQNGIALGREIKRPHLYTPINNVWERPMPIRRARNNVRRWYAETMTRFLPPLPLEEFDQIQAMANGKEKISLVKHRSPAVELQPPKELTEADRFAKLVQDALVLEKPSKADTCVRPRRIDARFMRRMYTAILTYSSKLEWNDQYERWESVWGCRLNGMNSELNSGAHHDDLFAGVDEKGNLLKRHDSELRQSSLAKEEENVKQFLNSSLSDYQKAKGKKSKKEKYTAVPFYVDFLPPDHPVRIATKNIWAKDKRGIRSASGASTPRKTAGNNKSIST</sequence>
<proteinExistence type="predicted"/>
<reference evidence="3 4" key="1">
    <citation type="submission" date="2024-02" db="EMBL/GenBank/DDBJ databases">
        <title>De novo assembly and annotation of 12 fungi associated with fruit tree decline syndrome in Ontario, Canada.</title>
        <authorList>
            <person name="Sulman M."/>
            <person name="Ellouze W."/>
            <person name="Ilyukhin E."/>
        </authorList>
    </citation>
    <scope>NUCLEOTIDE SEQUENCE [LARGE SCALE GENOMIC DNA]</scope>
    <source>
        <strain evidence="3 4">M42-189</strain>
    </source>
</reference>
<evidence type="ECO:0000313" key="4">
    <source>
        <dbReference type="Proteomes" id="UP001521785"/>
    </source>
</evidence>
<feature type="region of interest" description="Disordered" evidence="1">
    <location>
        <begin position="443"/>
        <end position="466"/>
    </location>
</feature>
<feature type="compositionally biased region" description="Polar residues" evidence="1">
    <location>
        <begin position="449"/>
        <end position="466"/>
    </location>
</feature>
<evidence type="ECO:0000259" key="2">
    <source>
        <dbReference type="Pfam" id="PF20263"/>
    </source>
</evidence>
<comment type="caution">
    <text evidence="3">The sequence shown here is derived from an EMBL/GenBank/DDBJ whole genome shotgun (WGS) entry which is preliminary data.</text>
</comment>
<dbReference type="Pfam" id="PF20263">
    <property type="entry name" value="LYRM2-like"/>
    <property type="match status" value="1"/>
</dbReference>
<organism evidence="3 4">
    <name type="scientific">Paraconiothyrium brasiliense</name>
    <dbReference type="NCBI Taxonomy" id="300254"/>
    <lineage>
        <taxon>Eukaryota</taxon>
        <taxon>Fungi</taxon>
        <taxon>Dikarya</taxon>
        <taxon>Ascomycota</taxon>
        <taxon>Pezizomycotina</taxon>
        <taxon>Dothideomycetes</taxon>
        <taxon>Pleosporomycetidae</taxon>
        <taxon>Pleosporales</taxon>
        <taxon>Massarineae</taxon>
        <taxon>Didymosphaeriaceae</taxon>
        <taxon>Paraconiothyrium</taxon>
    </lineage>
</organism>